<dbReference type="InterPro" id="IPR036390">
    <property type="entry name" value="WH_DNA-bd_sf"/>
</dbReference>
<keyword evidence="6" id="KW-1185">Reference proteome</keyword>
<dbReference type="InterPro" id="IPR011663">
    <property type="entry name" value="UTRA"/>
</dbReference>
<dbReference type="Proteomes" id="UP001055940">
    <property type="component" value="Chromosome"/>
</dbReference>
<dbReference type="InterPro" id="IPR000524">
    <property type="entry name" value="Tscrpt_reg_HTH_GntR"/>
</dbReference>
<proteinExistence type="predicted"/>
<keyword evidence="3" id="KW-0804">Transcription</keyword>
<dbReference type="Pfam" id="PF00392">
    <property type="entry name" value="GntR"/>
    <property type="match status" value="1"/>
</dbReference>
<dbReference type="PANTHER" id="PTHR44846">
    <property type="entry name" value="MANNOSYL-D-GLYCERATE TRANSPORT/METABOLISM SYSTEM REPRESSOR MNGR-RELATED"/>
    <property type="match status" value="1"/>
</dbReference>
<dbReference type="InterPro" id="IPR028978">
    <property type="entry name" value="Chorismate_lyase_/UTRA_dom_sf"/>
</dbReference>
<keyword evidence="1" id="KW-0805">Transcription regulation</keyword>
<evidence type="ECO:0000259" key="4">
    <source>
        <dbReference type="PROSITE" id="PS50949"/>
    </source>
</evidence>
<dbReference type="EMBL" id="CP099837">
    <property type="protein sequence ID" value="USY19991.1"/>
    <property type="molecule type" value="Genomic_DNA"/>
</dbReference>
<dbReference type="Gene3D" id="3.40.1410.10">
    <property type="entry name" value="Chorismate lyase-like"/>
    <property type="match status" value="1"/>
</dbReference>
<protein>
    <submittedName>
        <fullName evidence="5">GntR family transcriptional regulator</fullName>
    </submittedName>
</protein>
<dbReference type="InterPro" id="IPR036388">
    <property type="entry name" value="WH-like_DNA-bd_sf"/>
</dbReference>
<dbReference type="InterPro" id="IPR050679">
    <property type="entry name" value="Bact_HTH_transcr_reg"/>
</dbReference>
<dbReference type="CDD" id="cd07377">
    <property type="entry name" value="WHTH_GntR"/>
    <property type="match status" value="1"/>
</dbReference>
<evidence type="ECO:0000256" key="3">
    <source>
        <dbReference type="ARBA" id="ARBA00023163"/>
    </source>
</evidence>
<organism evidence="5 6">
    <name type="scientific">Nocardiopsis exhalans</name>
    <dbReference type="NCBI Taxonomy" id="163604"/>
    <lineage>
        <taxon>Bacteria</taxon>
        <taxon>Bacillati</taxon>
        <taxon>Actinomycetota</taxon>
        <taxon>Actinomycetes</taxon>
        <taxon>Streptosporangiales</taxon>
        <taxon>Nocardiopsidaceae</taxon>
        <taxon>Nocardiopsis</taxon>
    </lineage>
</organism>
<evidence type="ECO:0000313" key="5">
    <source>
        <dbReference type="EMBL" id="USY19991.1"/>
    </source>
</evidence>
<dbReference type="SUPFAM" id="SSF64288">
    <property type="entry name" value="Chorismate lyase-like"/>
    <property type="match status" value="1"/>
</dbReference>
<dbReference type="SMART" id="SM00345">
    <property type="entry name" value="HTH_GNTR"/>
    <property type="match status" value="1"/>
</dbReference>
<gene>
    <name evidence="5" type="ORF">NE857_33015</name>
</gene>
<evidence type="ECO:0000256" key="1">
    <source>
        <dbReference type="ARBA" id="ARBA00023015"/>
    </source>
</evidence>
<dbReference type="SUPFAM" id="SSF46785">
    <property type="entry name" value="Winged helix' DNA-binding domain"/>
    <property type="match status" value="1"/>
</dbReference>
<keyword evidence="2" id="KW-0238">DNA-binding</keyword>
<dbReference type="Gene3D" id="1.10.10.10">
    <property type="entry name" value="Winged helix-like DNA-binding domain superfamily/Winged helix DNA-binding domain"/>
    <property type="match status" value="1"/>
</dbReference>
<dbReference type="PANTHER" id="PTHR44846:SF17">
    <property type="entry name" value="GNTR-FAMILY TRANSCRIPTIONAL REGULATOR"/>
    <property type="match status" value="1"/>
</dbReference>
<evidence type="ECO:0000313" key="6">
    <source>
        <dbReference type="Proteomes" id="UP001055940"/>
    </source>
</evidence>
<name>A0ABY5DA69_9ACTN</name>
<sequence>MSDETTDARPLQVRIADNLRNQIRRGDLAPGDKLPTLHELAESYEVSVIVARGSIDLLRQEGLLTSKKGSGTYVREPKRVRRYGLQRYSRSIWGGPEPQSVLRAEGAGQGQKVEQETETAQVPAPPFVVERLPDVSDDDLVLVRRRVTKLDGTINQSADSYFSLATAERNPEMVDGEGPGGHIADIDRVSPVREVQEEIGARMPTGPEASRLRIPPGTPVFEVIRTYHTEDGPLDVAQFLIRADMAVFDYRFPVPD</sequence>
<feature type="domain" description="HTH gntR-type" evidence="4">
    <location>
        <begin position="9"/>
        <end position="77"/>
    </location>
</feature>
<dbReference type="SMART" id="SM00866">
    <property type="entry name" value="UTRA"/>
    <property type="match status" value="1"/>
</dbReference>
<dbReference type="PROSITE" id="PS50949">
    <property type="entry name" value="HTH_GNTR"/>
    <property type="match status" value="1"/>
</dbReference>
<evidence type="ECO:0000256" key="2">
    <source>
        <dbReference type="ARBA" id="ARBA00023125"/>
    </source>
</evidence>
<reference evidence="5" key="1">
    <citation type="submission" date="2022-06" db="EMBL/GenBank/DDBJ databases">
        <authorList>
            <person name="Ping M."/>
        </authorList>
    </citation>
    <scope>NUCLEOTIDE SEQUENCE</scope>
    <source>
        <strain evidence="5">JCM11759T</strain>
    </source>
</reference>
<dbReference type="Pfam" id="PF07702">
    <property type="entry name" value="UTRA"/>
    <property type="match status" value="1"/>
</dbReference>
<dbReference type="RefSeq" id="WP_254419133.1">
    <property type="nucleotide sequence ID" value="NZ_BAAAJB010000002.1"/>
</dbReference>
<accession>A0ABY5DA69</accession>